<feature type="compositionally biased region" description="Basic residues" evidence="1">
    <location>
        <begin position="185"/>
        <end position="194"/>
    </location>
</feature>
<dbReference type="Proteomes" id="UP000005459">
    <property type="component" value="Unassembled WGS sequence"/>
</dbReference>
<accession>F9UHR5</accession>
<dbReference type="EMBL" id="AFWV01000020">
    <property type="protein sequence ID" value="EGV16241.1"/>
    <property type="molecule type" value="Genomic_DNA"/>
</dbReference>
<evidence type="ECO:0000256" key="1">
    <source>
        <dbReference type="SAM" id="MobiDB-lite"/>
    </source>
</evidence>
<evidence type="ECO:0000313" key="2">
    <source>
        <dbReference type="EMBL" id="EGV16241.1"/>
    </source>
</evidence>
<feature type="region of interest" description="Disordered" evidence="1">
    <location>
        <begin position="1"/>
        <end position="22"/>
    </location>
</feature>
<feature type="compositionally biased region" description="Basic residues" evidence="1">
    <location>
        <begin position="9"/>
        <end position="22"/>
    </location>
</feature>
<reference evidence="2 3" key="1">
    <citation type="submission" date="2011-06" db="EMBL/GenBank/DDBJ databases">
        <title>The draft genome of Thiocapsa marina 5811.</title>
        <authorList>
            <consortium name="US DOE Joint Genome Institute (JGI-PGF)"/>
            <person name="Lucas S."/>
            <person name="Han J."/>
            <person name="Cheng J.-F."/>
            <person name="Goodwin L."/>
            <person name="Pitluck S."/>
            <person name="Peters L."/>
            <person name="Land M.L."/>
            <person name="Hauser L."/>
            <person name="Vogl K."/>
            <person name="Liu Z."/>
            <person name="Imhoff J."/>
            <person name="Thiel V."/>
            <person name="Frigaard N.-U."/>
            <person name="Bryant D."/>
            <person name="Woyke T.J."/>
        </authorList>
    </citation>
    <scope>NUCLEOTIDE SEQUENCE [LARGE SCALE GENOMIC DNA]</scope>
    <source>
        <strain evidence="2 3">5811</strain>
    </source>
</reference>
<feature type="compositionally biased region" description="Basic residues" evidence="1">
    <location>
        <begin position="57"/>
        <end position="81"/>
    </location>
</feature>
<feature type="region of interest" description="Disordered" evidence="1">
    <location>
        <begin position="168"/>
        <end position="237"/>
    </location>
</feature>
<organism evidence="2 3">
    <name type="scientific">Thiocapsa marina 5811</name>
    <dbReference type="NCBI Taxonomy" id="768671"/>
    <lineage>
        <taxon>Bacteria</taxon>
        <taxon>Pseudomonadati</taxon>
        <taxon>Pseudomonadota</taxon>
        <taxon>Gammaproteobacteria</taxon>
        <taxon>Chromatiales</taxon>
        <taxon>Chromatiaceae</taxon>
        <taxon>Thiocapsa</taxon>
    </lineage>
</organism>
<name>F9UHR5_9GAMM</name>
<evidence type="ECO:0000313" key="3">
    <source>
        <dbReference type="Proteomes" id="UP000005459"/>
    </source>
</evidence>
<feature type="region of interest" description="Disordered" evidence="1">
    <location>
        <begin position="51"/>
        <end position="81"/>
    </location>
</feature>
<sequence length="329" mass="36772">MHIGSRAASVRRGRYRASTRPSRHLRGGMLQRGHLIFADQQRRLSLVNNKRPAQPLKRARRTARPRRHRAVSHHPVKRHRSFAGQQRYQHVVQRFEHLDVAARGDYQRGQVRDQPAKSMSRTFLSRTRTMRPSPITRWQIRSLTAQRSEPSPAIPLSTPWVALSARHRHSVRGCRPPPDTDSVSRSRRRVHRGAWHPDRFRRAVSTRSPPSGTAVRGRASTTKRLAGVRGIPGPRHSCPFHAASKRSSGGMSLAQGKATYARRPSICTGAGSPNQGRHVPGGRGVMPPEVGASYLTTRGIMPPDQGRHAPGSRGVMPPEPSYEPSLNRQ</sequence>
<dbReference type="AlphaFoldDB" id="F9UHR5"/>
<feature type="region of interest" description="Disordered" evidence="1">
    <location>
        <begin position="264"/>
        <end position="329"/>
    </location>
</feature>
<protein>
    <submittedName>
        <fullName evidence="2">Uncharacterized protein</fullName>
    </submittedName>
</protein>
<proteinExistence type="predicted"/>
<keyword evidence="3" id="KW-1185">Reference proteome</keyword>
<gene>
    <name evidence="2" type="ORF">ThimaDRAFT_4468</name>
</gene>